<dbReference type="HOGENOM" id="CLU_011406_0_0_1"/>
<evidence type="ECO:0000313" key="7">
    <source>
        <dbReference type="EMBL" id="KIM32682.1"/>
    </source>
</evidence>
<evidence type="ECO:0000256" key="1">
    <source>
        <dbReference type="ARBA" id="ARBA00004141"/>
    </source>
</evidence>
<feature type="transmembrane region" description="Helical" evidence="6">
    <location>
        <begin position="93"/>
        <end position="113"/>
    </location>
</feature>
<feature type="region of interest" description="Disordered" evidence="5">
    <location>
        <begin position="544"/>
        <end position="614"/>
    </location>
</feature>
<gene>
    <name evidence="7" type="ORF">M408DRAFT_326441</name>
</gene>
<name>A0A0C2XUX3_SERVB</name>
<dbReference type="PANTHER" id="PTHR12570">
    <property type="match status" value="1"/>
</dbReference>
<dbReference type="PANTHER" id="PTHR12570:SF86">
    <property type="entry name" value="ADR321CP"/>
    <property type="match status" value="1"/>
</dbReference>
<evidence type="ECO:0000256" key="2">
    <source>
        <dbReference type="ARBA" id="ARBA00022692"/>
    </source>
</evidence>
<evidence type="ECO:0000256" key="5">
    <source>
        <dbReference type="SAM" id="MobiDB-lite"/>
    </source>
</evidence>
<dbReference type="Pfam" id="PF05653">
    <property type="entry name" value="Mg_trans_NIPA"/>
    <property type="match status" value="2"/>
</dbReference>
<feature type="transmembrane region" description="Helical" evidence="6">
    <location>
        <begin position="120"/>
        <end position="140"/>
    </location>
</feature>
<feature type="compositionally biased region" description="Polar residues" evidence="5">
    <location>
        <begin position="228"/>
        <end position="241"/>
    </location>
</feature>
<feature type="compositionally biased region" description="Basic and acidic residues" evidence="5">
    <location>
        <begin position="574"/>
        <end position="592"/>
    </location>
</feature>
<accession>A0A0C2XUX3</accession>
<sequence>MHHLEYFLNPSHATDDPPQISVAAGIIIGLIASLVQSAGLTLQRKSHIDNESFPEEQRKPERRRPLWLFGFAIFITSNILGSVFQIASLPVVILAPLGAVSLLWNALFARIILGDAFSRFMALGTLLIAGGAVLIAIFGIVPEPTHSLEDLLKLFQREAFIIYFSLLGVSLGVVLIITHIVESRLPVEAVYETPLLDPIELPEEGRPNGLAEPSTRPASERTPLLMDNKSTTSLPHPSSTRTSKAVQTTKMWLAISYASASGILSGMCLLFAKSSVELLVLTFTTPNNQFVHWQSWLLVLGLVAFALLQLWYLHKSLILADPTLVCPLAFCFYNLSSILNGLVYYNQFELMSPLKLGMVALGIVILLGGVWAVSVQSGDEDGTRVEVGTWTEGAEVITSEVIGTESAAITGNVGTDAPAVTITGSPDSRRSTRRGTGLLLSTDDLEQNRGHSNIVSSPIGSPPTGGLAAFPSLRSPTGRYNANEQLGHGRDPSSTLRSRRKWTTIFEGQSGTAGVAAGLSIGLGATSPGFALVPRRRVSSSYMSAGGTVASPSTSPTVGVSTLGTTDRARGRRTVSEGDFGRQRADEERPLLGEDAGTGSGAHRDARAEGTRKGPWGWVRNVFKL</sequence>
<reference evidence="7 8" key="1">
    <citation type="submission" date="2014-04" db="EMBL/GenBank/DDBJ databases">
        <authorList>
            <consortium name="DOE Joint Genome Institute"/>
            <person name="Kuo A."/>
            <person name="Zuccaro A."/>
            <person name="Kohler A."/>
            <person name="Nagy L.G."/>
            <person name="Floudas D."/>
            <person name="Copeland A."/>
            <person name="Barry K.W."/>
            <person name="Cichocki N."/>
            <person name="Veneault-Fourrey C."/>
            <person name="LaButti K."/>
            <person name="Lindquist E.A."/>
            <person name="Lipzen A."/>
            <person name="Lundell T."/>
            <person name="Morin E."/>
            <person name="Murat C."/>
            <person name="Sun H."/>
            <person name="Tunlid A."/>
            <person name="Henrissat B."/>
            <person name="Grigoriev I.V."/>
            <person name="Hibbett D.S."/>
            <person name="Martin F."/>
            <person name="Nordberg H.P."/>
            <person name="Cantor M.N."/>
            <person name="Hua S.X."/>
        </authorList>
    </citation>
    <scope>NUCLEOTIDE SEQUENCE [LARGE SCALE GENOMIC DNA]</scope>
    <source>
        <strain evidence="7 8">MAFF 305830</strain>
    </source>
</reference>
<feature type="transmembrane region" description="Helical" evidence="6">
    <location>
        <begin position="66"/>
        <end position="87"/>
    </location>
</feature>
<dbReference type="EMBL" id="KN824279">
    <property type="protein sequence ID" value="KIM32682.1"/>
    <property type="molecule type" value="Genomic_DNA"/>
</dbReference>
<evidence type="ECO:0000256" key="4">
    <source>
        <dbReference type="ARBA" id="ARBA00023136"/>
    </source>
</evidence>
<feature type="transmembrane region" description="Helical" evidence="6">
    <location>
        <begin position="251"/>
        <end position="272"/>
    </location>
</feature>
<feature type="region of interest" description="Disordered" evidence="5">
    <location>
        <begin position="201"/>
        <end position="241"/>
    </location>
</feature>
<feature type="transmembrane region" description="Helical" evidence="6">
    <location>
        <begin position="160"/>
        <end position="181"/>
    </location>
</feature>
<feature type="transmembrane region" description="Helical" evidence="6">
    <location>
        <begin position="356"/>
        <end position="375"/>
    </location>
</feature>
<evidence type="ECO:0000256" key="3">
    <source>
        <dbReference type="ARBA" id="ARBA00022989"/>
    </source>
</evidence>
<evidence type="ECO:0000256" key="6">
    <source>
        <dbReference type="SAM" id="Phobius"/>
    </source>
</evidence>
<dbReference type="InterPro" id="IPR008521">
    <property type="entry name" value="Mg_trans_NIPA"/>
</dbReference>
<keyword evidence="2 6" id="KW-0812">Transmembrane</keyword>
<dbReference type="GO" id="GO:0015095">
    <property type="term" value="F:magnesium ion transmembrane transporter activity"/>
    <property type="evidence" value="ECO:0007669"/>
    <property type="project" value="InterPro"/>
</dbReference>
<dbReference type="OrthoDB" id="2504919at2759"/>
<proteinExistence type="predicted"/>
<keyword evidence="8" id="KW-1185">Reference proteome</keyword>
<feature type="compositionally biased region" description="Basic and acidic residues" evidence="5">
    <location>
        <begin position="602"/>
        <end position="612"/>
    </location>
</feature>
<dbReference type="GO" id="GO:0016020">
    <property type="term" value="C:membrane"/>
    <property type="evidence" value="ECO:0007669"/>
    <property type="project" value="UniProtKB-SubCell"/>
</dbReference>
<feature type="transmembrane region" description="Helical" evidence="6">
    <location>
        <begin position="292"/>
        <end position="312"/>
    </location>
</feature>
<dbReference type="InterPro" id="IPR037185">
    <property type="entry name" value="EmrE-like"/>
</dbReference>
<feature type="compositionally biased region" description="Low complexity" evidence="5">
    <location>
        <begin position="546"/>
        <end position="566"/>
    </location>
</feature>
<reference evidence="8" key="2">
    <citation type="submission" date="2015-01" db="EMBL/GenBank/DDBJ databases">
        <title>Evolutionary Origins and Diversification of the Mycorrhizal Mutualists.</title>
        <authorList>
            <consortium name="DOE Joint Genome Institute"/>
            <consortium name="Mycorrhizal Genomics Consortium"/>
            <person name="Kohler A."/>
            <person name="Kuo A."/>
            <person name="Nagy L.G."/>
            <person name="Floudas D."/>
            <person name="Copeland A."/>
            <person name="Barry K.W."/>
            <person name="Cichocki N."/>
            <person name="Veneault-Fourrey C."/>
            <person name="LaButti K."/>
            <person name="Lindquist E.A."/>
            <person name="Lipzen A."/>
            <person name="Lundell T."/>
            <person name="Morin E."/>
            <person name="Murat C."/>
            <person name="Riley R."/>
            <person name="Ohm R."/>
            <person name="Sun H."/>
            <person name="Tunlid A."/>
            <person name="Henrissat B."/>
            <person name="Grigoriev I.V."/>
            <person name="Hibbett D.S."/>
            <person name="Martin F."/>
        </authorList>
    </citation>
    <scope>NUCLEOTIDE SEQUENCE [LARGE SCALE GENOMIC DNA]</scope>
    <source>
        <strain evidence="8">MAFF 305830</strain>
    </source>
</reference>
<dbReference type="AlphaFoldDB" id="A0A0C2XUX3"/>
<dbReference type="SUPFAM" id="SSF103481">
    <property type="entry name" value="Multidrug resistance efflux transporter EmrE"/>
    <property type="match status" value="1"/>
</dbReference>
<organism evidence="7 8">
    <name type="scientific">Serendipita vermifera MAFF 305830</name>
    <dbReference type="NCBI Taxonomy" id="933852"/>
    <lineage>
        <taxon>Eukaryota</taxon>
        <taxon>Fungi</taxon>
        <taxon>Dikarya</taxon>
        <taxon>Basidiomycota</taxon>
        <taxon>Agaricomycotina</taxon>
        <taxon>Agaricomycetes</taxon>
        <taxon>Sebacinales</taxon>
        <taxon>Serendipitaceae</taxon>
        <taxon>Serendipita</taxon>
    </lineage>
</organism>
<feature type="transmembrane region" description="Helical" evidence="6">
    <location>
        <begin position="324"/>
        <end position="344"/>
    </location>
</feature>
<evidence type="ECO:0000313" key="8">
    <source>
        <dbReference type="Proteomes" id="UP000054097"/>
    </source>
</evidence>
<protein>
    <submittedName>
        <fullName evidence="7">Uncharacterized protein</fullName>
    </submittedName>
</protein>
<dbReference type="Proteomes" id="UP000054097">
    <property type="component" value="Unassembled WGS sequence"/>
</dbReference>
<keyword evidence="3 6" id="KW-1133">Transmembrane helix</keyword>
<comment type="subcellular location">
    <subcellularLocation>
        <location evidence="1">Membrane</location>
        <topology evidence="1">Multi-pass membrane protein</topology>
    </subcellularLocation>
</comment>
<feature type="transmembrane region" description="Helical" evidence="6">
    <location>
        <begin position="20"/>
        <end position="42"/>
    </location>
</feature>
<keyword evidence="4 6" id="KW-0472">Membrane</keyword>